<organism evidence="1 2">
    <name type="scientific">Bacteroides thetaiotaomicron</name>
    <dbReference type="NCBI Taxonomy" id="818"/>
    <lineage>
        <taxon>Bacteria</taxon>
        <taxon>Pseudomonadati</taxon>
        <taxon>Bacteroidota</taxon>
        <taxon>Bacteroidia</taxon>
        <taxon>Bacteroidales</taxon>
        <taxon>Bacteroidaceae</taxon>
        <taxon>Bacteroides</taxon>
    </lineage>
</organism>
<dbReference type="EMBL" id="WCRS01000002">
    <property type="protein sequence ID" value="KAB4478192.1"/>
    <property type="molecule type" value="Genomic_DNA"/>
</dbReference>
<accession>A0A6I0SCF0</accession>
<evidence type="ECO:0000313" key="1">
    <source>
        <dbReference type="EMBL" id="KAB4478192.1"/>
    </source>
</evidence>
<protein>
    <submittedName>
        <fullName evidence="1">Uncharacterized protein</fullName>
    </submittedName>
</protein>
<name>A0A6I0SCF0_BACT4</name>
<dbReference type="AlphaFoldDB" id="A0A6I0SCF0"/>
<dbReference type="Pfam" id="PF20391">
    <property type="entry name" value="DUF6686"/>
    <property type="match status" value="1"/>
</dbReference>
<evidence type="ECO:0000313" key="2">
    <source>
        <dbReference type="Proteomes" id="UP000488521"/>
    </source>
</evidence>
<dbReference type="RefSeq" id="WP_032850664.1">
    <property type="nucleotide sequence ID" value="NZ_CAXSVM010000030.1"/>
</dbReference>
<dbReference type="Proteomes" id="UP000488521">
    <property type="component" value="Unassembled WGS sequence"/>
</dbReference>
<gene>
    <name evidence="1" type="ORF">GAN59_04605</name>
</gene>
<sequence length="112" mass="13164">MEIISRTRNGLIAYCGHCKVYQLEFGNLFFRLSESSFDYFRNYVVSIDGAYYEHRNRRMTCTRKIFLRLPAENVYFCVCASELEELKRLVLLQAPCEGGFTEEVLMHDLSLN</sequence>
<proteinExistence type="predicted"/>
<reference evidence="1 2" key="1">
    <citation type="journal article" date="2019" name="Nat. Med.">
        <title>A library of human gut bacterial isolates paired with longitudinal multiomics data enables mechanistic microbiome research.</title>
        <authorList>
            <person name="Poyet M."/>
            <person name="Groussin M."/>
            <person name="Gibbons S.M."/>
            <person name="Avila-Pacheco J."/>
            <person name="Jiang X."/>
            <person name="Kearney S.M."/>
            <person name="Perrotta A.R."/>
            <person name="Berdy B."/>
            <person name="Zhao S."/>
            <person name="Lieberman T.D."/>
            <person name="Swanson P.K."/>
            <person name="Smith M."/>
            <person name="Roesemann S."/>
            <person name="Alexander J.E."/>
            <person name="Rich S.A."/>
            <person name="Livny J."/>
            <person name="Vlamakis H."/>
            <person name="Clish C."/>
            <person name="Bullock K."/>
            <person name="Deik A."/>
            <person name="Scott J."/>
            <person name="Pierce K.A."/>
            <person name="Xavier R.J."/>
            <person name="Alm E.J."/>
        </authorList>
    </citation>
    <scope>NUCLEOTIDE SEQUENCE [LARGE SCALE GENOMIC DNA]</scope>
    <source>
        <strain evidence="1 2">BIOML-A156</strain>
    </source>
</reference>
<dbReference type="InterPro" id="IPR046508">
    <property type="entry name" value="DUF6686"/>
</dbReference>
<comment type="caution">
    <text evidence="1">The sequence shown here is derived from an EMBL/GenBank/DDBJ whole genome shotgun (WGS) entry which is preliminary data.</text>
</comment>